<protein>
    <recommendedName>
        <fullName evidence="7">NADP-dependent oxidoreductase domain-containing protein</fullName>
    </recommendedName>
</protein>
<dbReference type="InterPro" id="IPR020471">
    <property type="entry name" value="AKR"/>
</dbReference>
<keyword evidence="2" id="KW-0521">NADP</keyword>
<feature type="domain" description="NADP-dependent oxidoreductase" evidence="7">
    <location>
        <begin position="19"/>
        <end position="297"/>
    </location>
</feature>
<keyword evidence="9" id="KW-1185">Reference proteome</keyword>
<evidence type="ECO:0000259" key="7">
    <source>
        <dbReference type="Pfam" id="PF00248"/>
    </source>
</evidence>
<comment type="similarity">
    <text evidence="1">Belongs to the aldo/keto reductase family.</text>
</comment>
<dbReference type="PIRSF" id="PIRSF000097">
    <property type="entry name" value="AKR"/>
    <property type="match status" value="1"/>
</dbReference>
<dbReference type="PROSITE" id="PS00798">
    <property type="entry name" value="ALDOKETO_REDUCTASE_1"/>
    <property type="match status" value="1"/>
</dbReference>
<dbReference type="Proteomes" id="UP001497623">
    <property type="component" value="Unassembled WGS sequence"/>
</dbReference>
<evidence type="ECO:0000313" key="8">
    <source>
        <dbReference type="EMBL" id="CAL4073784.1"/>
    </source>
</evidence>
<reference evidence="8 9" key="1">
    <citation type="submission" date="2024-05" db="EMBL/GenBank/DDBJ databases">
        <authorList>
            <person name="Wallberg A."/>
        </authorList>
    </citation>
    <scope>NUCLEOTIDE SEQUENCE [LARGE SCALE GENOMIC DNA]</scope>
</reference>
<feature type="site" description="Lowers pKa of active site Tyr" evidence="6">
    <location>
        <position position="81"/>
    </location>
</feature>
<name>A0AAV2Q8W8_MEGNR</name>
<comment type="caution">
    <text evidence="8">The sequence shown here is derived from an EMBL/GenBank/DDBJ whole genome shotgun (WGS) entry which is preliminary data.</text>
</comment>
<proteinExistence type="inferred from homology"/>
<evidence type="ECO:0000256" key="3">
    <source>
        <dbReference type="ARBA" id="ARBA00023002"/>
    </source>
</evidence>
<dbReference type="InterPro" id="IPR036812">
    <property type="entry name" value="NAD(P)_OxRdtase_dom_sf"/>
</dbReference>
<keyword evidence="3" id="KW-0560">Oxidoreductase</keyword>
<dbReference type="PRINTS" id="PR00069">
    <property type="entry name" value="ALDKETRDTASE"/>
</dbReference>
<evidence type="ECO:0000256" key="6">
    <source>
        <dbReference type="PIRSR" id="PIRSR000097-3"/>
    </source>
</evidence>
<sequence>MSVKVPSIPLYTGQEMPVIGIGTWRAKDQEIHDLLNMALESGYRHIDTAFMYQNESAIGDVLEAWFSSGRLKREDLFITTKLPMNAMRASDVERFLQKSLAAMKIDYVDLYLVHNPVGMKNDEKTNSFLIGPDGSVVLDLTTDHVAIWKAMEAQVDAGRTKAIGISNFNSKQIQTIIDNCRIRPANMQIEIHAYHQQKELREIASRHGMTVCAFAPLGAPYKGSGSSEFPQLLEHPVVCDIAKRLGKTPAQVLSRFLIQLGLIVIPKSSKPERVKQNFQVCDFELSAADMSAMEALDRRGKGRIFTFDIFKGINSHPEWPMHIPF</sequence>
<dbReference type="EMBL" id="CAXKWB010004461">
    <property type="protein sequence ID" value="CAL4073784.1"/>
    <property type="molecule type" value="Genomic_DNA"/>
</dbReference>
<dbReference type="PANTHER" id="PTHR11732">
    <property type="entry name" value="ALDO/KETO REDUCTASE"/>
    <property type="match status" value="1"/>
</dbReference>
<evidence type="ECO:0000313" key="9">
    <source>
        <dbReference type="Proteomes" id="UP001497623"/>
    </source>
</evidence>
<dbReference type="AlphaFoldDB" id="A0AAV2Q8W8"/>
<organism evidence="8 9">
    <name type="scientific">Meganyctiphanes norvegica</name>
    <name type="common">Northern krill</name>
    <name type="synonym">Thysanopoda norvegica</name>
    <dbReference type="NCBI Taxonomy" id="48144"/>
    <lineage>
        <taxon>Eukaryota</taxon>
        <taxon>Metazoa</taxon>
        <taxon>Ecdysozoa</taxon>
        <taxon>Arthropoda</taxon>
        <taxon>Crustacea</taxon>
        <taxon>Multicrustacea</taxon>
        <taxon>Malacostraca</taxon>
        <taxon>Eumalacostraca</taxon>
        <taxon>Eucarida</taxon>
        <taxon>Euphausiacea</taxon>
        <taxon>Euphausiidae</taxon>
        <taxon>Meganyctiphanes</taxon>
    </lineage>
</organism>
<evidence type="ECO:0000256" key="5">
    <source>
        <dbReference type="PIRSR" id="PIRSR000097-2"/>
    </source>
</evidence>
<dbReference type="Gene3D" id="3.20.20.100">
    <property type="entry name" value="NADP-dependent oxidoreductase domain"/>
    <property type="match status" value="1"/>
</dbReference>
<evidence type="ECO:0000256" key="2">
    <source>
        <dbReference type="ARBA" id="ARBA00022857"/>
    </source>
</evidence>
<gene>
    <name evidence="8" type="ORF">MNOR_LOCUS9271</name>
</gene>
<feature type="binding site" evidence="5">
    <location>
        <position position="114"/>
    </location>
    <ligand>
        <name>substrate</name>
    </ligand>
</feature>
<dbReference type="Pfam" id="PF00248">
    <property type="entry name" value="Aldo_ket_red"/>
    <property type="match status" value="1"/>
</dbReference>
<evidence type="ECO:0000256" key="1">
    <source>
        <dbReference type="ARBA" id="ARBA00007905"/>
    </source>
</evidence>
<dbReference type="PROSITE" id="PS00062">
    <property type="entry name" value="ALDOKETO_REDUCTASE_2"/>
    <property type="match status" value="1"/>
</dbReference>
<dbReference type="InterPro" id="IPR018170">
    <property type="entry name" value="Aldo/ket_reductase_CS"/>
</dbReference>
<dbReference type="SUPFAM" id="SSF51430">
    <property type="entry name" value="NAD(P)-linked oxidoreductase"/>
    <property type="match status" value="1"/>
</dbReference>
<dbReference type="GO" id="GO:0016491">
    <property type="term" value="F:oxidoreductase activity"/>
    <property type="evidence" value="ECO:0007669"/>
    <property type="project" value="UniProtKB-KW"/>
</dbReference>
<evidence type="ECO:0000256" key="4">
    <source>
        <dbReference type="PIRSR" id="PIRSR000097-1"/>
    </source>
</evidence>
<dbReference type="InterPro" id="IPR023210">
    <property type="entry name" value="NADP_OxRdtase_dom"/>
</dbReference>
<feature type="active site" description="Proton donor" evidence="4">
    <location>
        <position position="52"/>
    </location>
</feature>
<dbReference type="FunFam" id="3.20.20.100:FF:000006">
    <property type="entry name" value="Aldo-keto reductase family 1 member A1"/>
    <property type="match status" value="1"/>
</dbReference>
<accession>A0AAV2Q8W8</accession>